<proteinExistence type="predicted"/>
<comment type="caution">
    <text evidence="2">The sequence shown here is derived from an EMBL/GenBank/DDBJ whole genome shotgun (WGS) entry which is preliminary data.</text>
</comment>
<sequence length="183" mass="20311">MLNGPVLLDEYAETMELRTLSPATSIFLLRLQFLALSQKTSSANGLPVTAPRNASLLAVLQPALHKTKRDSSSSESSGSGENRFAFRSYHRHHRFIPFHHEPVQDKSEQLLLAIFKLLSHRPARKPAKPPAKPGKPTIEGPPAENEPASENTPAESEYRPDEDPTLWEFINSFPQGGGGFFDR</sequence>
<dbReference type="AlphaFoldDB" id="A0A9X6NKF5"/>
<feature type="region of interest" description="Disordered" evidence="1">
    <location>
        <begin position="122"/>
        <end position="183"/>
    </location>
</feature>
<accession>A0A9X6NKF5</accession>
<organism evidence="2 3">
    <name type="scientific">Hypsibius exemplaris</name>
    <name type="common">Freshwater tardigrade</name>
    <dbReference type="NCBI Taxonomy" id="2072580"/>
    <lineage>
        <taxon>Eukaryota</taxon>
        <taxon>Metazoa</taxon>
        <taxon>Ecdysozoa</taxon>
        <taxon>Tardigrada</taxon>
        <taxon>Eutardigrada</taxon>
        <taxon>Parachela</taxon>
        <taxon>Hypsibioidea</taxon>
        <taxon>Hypsibiidae</taxon>
        <taxon>Hypsibius</taxon>
    </lineage>
</organism>
<dbReference type="Proteomes" id="UP000192578">
    <property type="component" value="Unassembled WGS sequence"/>
</dbReference>
<reference evidence="3" key="1">
    <citation type="submission" date="2017-01" db="EMBL/GenBank/DDBJ databases">
        <title>Comparative genomics of anhydrobiosis in the tardigrade Hypsibius dujardini.</title>
        <authorList>
            <person name="Yoshida Y."/>
            <person name="Koutsovoulos G."/>
            <person name="Laetsch D."/>
            <person name="Stevens L."/>
            <person name="Kumar S."/>
            <person name="Horikawa D."/>
            <person name="Ishino K."/>
            <person name="Komine S."/>
            <person name="Tomita M."/>
            <person name="Blaxter M."/>
            <person name="Arakawa K."/>
        </authorList>
    </citation>
    <scope>NUCLEOTIDE SEQUENCE [LARGE SCALE GENOMIC DNA]</scope>
    <source>
        <strain evidence="3">Z151</strain>
    </source>
</reference>
<dbReference type="EMBL" id="MTYJ01000213">
    <property type="protein sequence ID" value="OWA51069.1"/>
    <property type="molecule type" value="Genomic_DNA"/>
</dbReference>
<evidence type="ECO:0000313" key="2">
    <source>
        <dbReference type="EMBL" id="OWA51069.1"/>
    </source>
</evidence>
<evidence type="ECO:0000313" key="3">
    <source>
        <dbReference type="Proteomes" id="UP000192578"/>
    </source>
</evidence>
<evidence type="ECO:0000256" key="1">
    <source>
        <dbReference type="SAM" id="MobiDB-lite"/>
    </source>
</evidence>
<protein>
    <submittedName>
        <fullName evidence="2">Uncharacterized protein</fullName>
    </submittedName>
</protein>
<keyword evidence="3" id="KW-1185">Reference proteome</keyword>
<name>A0A9X6NKF5_HYPEX</name>
<gene>
    <name evidence="2" type="ORF">BV898_15571</name>
</gene>